<dbReference type="GO" id="GO:0005524">
    <property type="term" value="F:ATP binding"/>
    <property type="evidence" value="ECO:0007669"/>
    <property type="project" value="UniProtKB-KW"/>
</dbReference>
<dbReference type="InterPro" id="IPR014729">
    <property type="entry name" value="Rossmann-like_a/b/a_fold"/>
</dbReference>
<dbReference type="EMBL" id="BHZE01000009">
    <property type="protein sequence ID" value="GCD77620.1"/>
    <property type="molecule type" value="Genomic_DNA"/>
</dbReference>
<comment type="subunit">
    <text evidence="8">Homodimer.</text>
</comment>
<dbReference type="InterPro" id="IPR004821">
    <property type="entry name" value="Cyt_trans-like"/>
</dbReference>
<evidence type="ECO:0000313" key="9">
    <source>
        <dbReference type="EMBL" id="GCD77620.1"/>
    </source>
</evidence>
<evidence type="ECO:0000256" key="7">
    <source>
        <dbReference type="ARBA" id="ARBA00048258"/>
    </source>
</evidence>
<comment type="function">
    <text evidence="8">Catalyzes the condensation of pantoate with beta-alanine in an ATP-dependent reaction via a pantoyl-adenylate intermediate.</text>
</comment>
<protein>
    <recommendedName>
        <fullName evidence="8">Pantothenate synthetase</fullName>
        <shortName evidence="8">PS</shortName>
        <ecNumber evidence="8">6.3.2.1</ecNumber>
    </recommendedName>
    <alternativeName>
        <fullName evidence="8">Pantoate--beta-alanine ligase</fullName>
    </alternativeName>
    <alternativeName>
        <fullName evidence="8">Pantoate-activating enzyme</fullName>
    </alternativeName>
</protein>
<feature type="binding site" evidence="8">
    <location>
        <begin position="30"/>
        <end position="37"/>
    </location>
    <ligand>
        <name>ATP</name>
        <dbReference type="ChEBI" id="CHEBI:30616"/>
    </ligand>
</feature>
<dbReference type="EC" id="6.3.2.1" evidence="8"/>
<dbReference type="InterPro" id="IPR042176">
    <property type="entry name" value="Pantoate_ligase_C"/>
</dbReference>
<comment type="subcellular location">
    <subcellularLocation>
        <location evidence="8">Cytoplasm</location>
    </subcellularLocation>
</comment>
<keyword evidence="8" id="KW-0963">Cytoplasm</keyword>
<gene>
    <name evidence="8 9" type="primary">panC</name>
    <name evidence="9" type="ORF">JCM31826_11020</name>
</gene>
<evidence type="ECO:0000256" key="6">
    <source>
        <dbReference type="ARBA" id="ARBA00022840"/>
    </source>
</evidence>
<keyword evidence="6 8" id="KW-0067">ATP-binding</keyword>
<dbReference type="OrthoDB" id="9773087at2"/>
<dbReference type="PANTHER" id="PTHR21299:SF1">
    <property type="entry name" value="PANTOATE--BETA-ALANINE LIGASE"/>
    <property type="match status" value="1"/>
</dbReference>
<feature type="binding site" evidence="8">
    <location>
        <position position="156"/>
    </location>
    <ligand>
        <name>(R)-pantoate</name>
        <dbReference type="ChEBI" id="CHEBI:15980"/>
    </ligand>
</feature>
<dbReference type="NCBIfam" id="TIGR00018">
    <property type="entry name" value="panC"/>
    <property type="match status" value="1"/>
</dbReference>
<dbReference type="Pfam" id="PF02569">
    <property type="entry name" value="Pantoate_ligase"/>
    <property type="match status" value="1"/>
</dbReference>
<accession>A0A401XKV5</accession>
<evidence type="ECO:0000256" key="3">
    <source>
        <dbReference type="ARBA" id="ARBA00022598"/>
    </source>
</evidence>
<keyword evidence="10" id="KW-1185">Reference proteome</keyword>
<feature type="binding site" evidence="8">
    <location>
        <begin position="150"/>
        <end position="153"/>
    </location>
    <ligand>
        <name>ATP</name>
        <dbReference type="ChEBI" id="CHEBI:30616"/>
    </ligand>
</feature>
<comment type="caution">
    <text evidence="9">The sequence shown here is derived from an EMBL/GenBank/DDBJ whole genome shotgun (WGS) entry which is preliminary data.</text>
</comment>
<keyword evidence="4 8" id="KW-0566">Pantothenate biosynthesis</keyword>
<evidence type="ECO:0000256" key="8">
    <source>
        <dbReference type="HAMAP-Rule" id="MF_00158"/>
    </source>
</evidence>
<keyword evidence="3 8" id="KW-0436">Ligase</keyword>
<dbReference type="Proteomes" id="UP000286715">
    <property type="component" value="Unassembled WGS sequence"/>
</dbReference>
<feature type="binding site" evidence="8">
    <location>
        <begin position="187"/>
        <end position="190"/>
    </location>
    <ligand>
        <name>ATP</name>
        <dbReference type="ChEBI" id="CHEBI:30616"/>
    </ligand>
</feature>
<dbReference type="NCBIfam" id="TIGR00125">
    <property type="entry name" value="cyt_tran_rel"/>
    <property type="match status" value="1"/>
</dbReference>
<dbReference type="InterPro" id="IPR003721">
    <property type="entry name" value="Pantoate_ligase"/>
</dbReference>
<dbReference type="AlphaFoldDB" id="A0A401XKV5"/>
<dbReference type="GO" id="GO:0005829">
    <property type="term" value="C:cytosol"/>
    <property type="evidence" value="ECO:0007669"/>
    <property type="project" value="TreeGrafter"/>
</dbReference>
<dbReference type="HAMAP" id="MF_00158">
    <property type="entry name" value="PanC"/>
    <property type="match status" value="1"/>
</dbReference>
<dbReference type="GO" id="GO:0015940">
    <property type="term" value="P:pantothenate biosynthetic process"/>
    <property type="evidence" value="ECO:0007669"/>
    <property type="project" value="UniProtKB-UniRule"/>
</dbReference>
<evidence type="ECO:0000256" key="2">
    <source>
        <dbReference type="ARBA" id="ARBA00009256"/>
    </source>
</evidence>
<evidence type="ECO:0000313" key="10">
    <source>
        <dbReference type="Proteomes" id="UP000286715"/>
    </source>
</evidence>
<evidence type="ECO:0000256" key="5">
    <source>
        <dbReference type="ARBA" id="ARBA00022741"/>
    </source>
</evidence>
<dbReference type="RefSeq" id="WP_124397684.1">
    <property type="nucleotide sequence ID" value="NZ_BHZE01000009.1"/>
</dbReference>
<name>A0A401XKV5_9FLAO</name>
<feature type="binding site" evidence="8">
    <location>
        <position position="61"/>
    </location>
    <ligand>
        <name>beta-alanine</name>
        <dbReference type="ChEBI" id="CHEBI:57966"/>
    </ligand>
</feature>
<dbReference type="Gene3D" id="3.40.50.620">
    <property type="entry name" value="HUPs"/>
    <property type="match status" value="1"/>
</dbReference>
<dbReference type="PANTHER" id="PTHR21299">
    <property type="entry name" value="CYTIDYLATE KINASE/PANTOATE-BETA-ALANINE LIGASE"/>
    <property type="match status" value="1"/>
</dbReference>
<proteinExistence type="inferred from homology"/>
<dbReference type="Gene3D" id="3.30.1300.10">
    <property type="entry name" value="Pantoate-beta-alanine ligase, C-terminal domain"/>
    <property type="match status" value="1"/>
</dbReference>
<comment type="pathway">
    <text evidence="1 8">Cofactor biosynthesis; (R)-pantothenate biosynthesis; (R)-pantothenate from (R)-pantoate and beta-alanine: step 1/1.</text>
</comment>
<dbReference type="SUPFAM" id="SSF52374">
    <property type="entry name" value="Nucleotidylyl transferase"/>
    <property type="match status" value="1"/>
</dbReference>
<dbReference type="UniPathway" id="UPA00028">
    <property type="reaction ID" value="UER00005"/>
</dbReference>
<evidence type="ECO:0000256" key="1">
    <source>
        <dbReference type="ARBA" id="ARBA00004990"/>
    </source>
</evidence>
<feature type="binding site" evidence="8">
    <location>
        <position position="61"/>
    </location>
    <ligand>
        <name>(R)-pantoate</name>
        <dbReference type="ChEBI" id="CHEBI:15980"/>
    </ligand>
</feature>
<comment type="catalytic activity">
    <reaction evidence="7 8">
        <text>(R)-pantoate + beta-alanine + ATP = (R)-pantothenate + AMP + diphosphate + H(+)</text>
        <dbReference type="Rhea" id="RHEA:10912"/>
        <dbReference type="ChEBI" id="CHEBI:15378"/>
        <dbReference type="ChEBI" id="CHEBI:15980"/>
        <dbReference type="ChEBI" id="CHEBI:29032"/>
        <dbReference type="ChEBI" id="CHEBI:30616"/>
        <dbReference type="ChEBI" id="CHEBI:33019"/>
        <dbReference type="ChEBI" id="CHEBI:57966"/>
        <dbReference type="ChEBI" id="CHEBI:456215"/>
        <dbReference type="EC" id="6.3.2.1"/>
    </reaction>
</comment>
<comment type="miscellaneous">
    <text evidence="8">The reaction proceeds by a bi uni uni bi ping pong mechanism.</text>
</comment>
<keyword evidence="5 8" id="KW-0547">Nucleotide-binding</keyword>
<feature type="active site" description="Proton donor" evidence="8">
    <location>
        <position position="37"/>
    </location>
</feature>
<feature type="binding site" evidence="8">
    <location>
        <position position="179"/>
    </location>
    <ligand>
        <name>ATP</name>
        <dbReference type="ChEBI" id="CHEBI:30616"/>
    </ligand>
</feature>
<organism evidence="9 10">
    <name type="scientific">Thermaurantimonas aggregans</name>
    <dbReference type="NCBI Taxonomy" id="2173829"/>
    <lineage>
        <taxon>Bacteria</taxon>
        <taxon>Pseudomonadati</taxon>
        <taxon>Bacteroidota</taxon>
        <taxon>Flavobacteriia</taxon>
        <taxon>Flavobacteriales</taxon>
        <taxon>Schleiferiaceae</taxon>
        <taxon>Thermaurantimonas</taxon>
    </lineage>
</organism>
<dbReference type="GO" id="GO:0004592">
    <property type="term" value="F:pantoate-beta-alanine ligase activity"/>
    <property type="evidence" value="ECO:0007669"/>
    <property type="project" value="UniProtKB-UniRule"/>
</dbReference>
<sequence>MILANTSKQLNEALSSGRKQGLKIGFVPTMGALHQGHVSLIDKARQSTDVVVVSVFVNPTQFNNPEDLQKYPRTVDADISLCKTSGCDVMFLPDVSEIYPEGLQLTKVDLPLGNLGKVMEAAYRPGHFEGVISVVYRLFSIVRPDVAFFGEKDYQQLLIVTELAKKYFPNIVIHPVETVRLTDGLALSSRNLRLDEQSRAQASHIYQGFLKVRDFLNDNLSWNQENCFKIFENHLNRHAPILKIEYFLIADQRNLFPASPTTPKEELRAFAAVYANNIRLIDNMKLF</sequence>
<evidence type="ECO:0000256" key="4">
    <source>
        <dbReference type="ARBA" id="ARBA00022655"/>
    </source>
</evidence>
<reference evidence="9 10" key="1">
    <citation type="submission" date="2018-11" db="EMBL/GenBank/DDBJ databases">
        <title>Schleiferia aggregans sp. nov., a moderately thermophilic heterotrophic bacterium isolated from microbial mats at a terrestrial hot spring.</title>
        <authorList>
            <person name="Iino T."/>
            <person name="Ohkuma M."/>
            <person name="Haruta S."/>
        </authorList>
    </citation>
    <scope>NUCLEOTIDE SEQUENCE [LARGE SCALE GENOMIC DNA]</scope>
    <source>
        <strain evidence="9 10">LA</strain>
    </source>
</reference>
<comment type="similarity">
    <text evidence="2 8">Belongs to the pantothenate synthetase family.</text>
</comment>